<accession>A0A1F6GZ57</accession>
<feature type="signal peptide" evidence="4">
    <location>
        <begin position="1"/>
        <end position="23"/>
    </location>
</feature>
<dbReference type="PROSITE" id="PS51257">
    <property type="entry name" value="PROKAR_LIPOPROTEIN"/>
    <property type="match status" value="1"/>
</dbReference>
<comment type="caution">
    <text evidence="5">The sequence shown here is derived from an EMBL/GenBank/DDBJ whole genome shotgun (WGS) entry which is preliminary data.</text>
</comment>
<feature type="repeat" description="TPR" evidence="3">
    <location>
        <begin position="56"/>
        <end position="89"/>
    </location>
</feature>
<dbReference type="Proteomes" id="UP000177583">
    <property type="component" value="Unassembled WGS sequence"/>
</dbReference>
<dbReference type="SUPFAM" id="SSF48452">
    <property type="entry name" value="TPR-like"/>
    <property type="match status" value="3"/>
</dbReference>
<dbReference type="InterPro" id="IPR019734">
    <property type="entry name" value="TPR_rpt"/>
</dbReference>
<dbReference type="Pfam" id="PF13432">
    <property type="entry name" value="TPR_16"/>
    <property type="match status" value="3"/>
</dbReference>
<dbReference type="InterPro" id="IPR050498">
    <property type="entry name" value="Ycf3"/>
</dbReference>
<evidence type="ECO:0008006" key="7">
    <source>
        <dbReference type="Google" id="ProtNLM"/>
    </source>
</evidence>
<dbReference type="AlphaFoldDB" id="A0A1F6GZ57"/>
<evidence type="ECO:0000313" key="5">
    <source>
        <dbReference type="EMBL" id="OGH03456.1"/>
    </source>
</evidence>
<evidence type="ECO:0000256" key="3">
    <source>
        <dbReference type="PROSITE-ProRule" id="PRU00339"/>
    </source>
</evidence>
<dbReference type="PROSITE" id="PS50005">
    <property type="entry name" value="TPR"/>
    <property type="match status" value="3"/>
</dbReference>
<keyword evidence="4" id="KW-0732">Signal</keyword>
<organism evidence="5 6">
    <name type="scientific">Candidatus Lambdaproteobacteria bacterium RIFOXYD2_FULL_56_26</name>
    <dbReference type="NCBI Taxonomy" id="1817773"/>
    <lineage>
        <taxon>Bacteria</taxon>
        <taxon>Pseudomonadati</taxon>
        <taxon>Pseudomonadota</taxon>
        <taxon>Candidatus Lambdaproteobacteria</taxon>
    </lineage>
</organism>
<dbReference type="InterPro" id="IPR011990">
    <property type="entry name" value="TPR-like_helical_dom_sf"/>
</dbReference>
<feature type="chain" id="PRO_5009524889" description="Tetratricopeptide repeat-like domain-containing protein" evidence="4">
    <location>
        <begin position="24"/>
        <end position="594"/>
    </location>
</feature>
<dbReference type="Gene3D" id="1.25.40.10">
    <property type="entry name" value="Tetratricopeptide repeat domain"/>
    <property type="match status" value="3"/>
</dbReference>
<keyword evidence="1" id="KW-0677">Repeat</keyword>
<protein>
    <recommendedName>
        <fullName evidence="7">Tetratricopeptide repeat-like domain-containing protein</fullName>
    </recommendedName>
</protein>
<dbReference type="PANTHER" id="PTHR44858:SF1">
    <property type="entry name" value="UDP-N-ACETYLGLUCOSAMINE--PEPTIDE N-ACETYLGLUCOSAMINYLTRANSFERASE SPINDLY-RELATED"/>
    <property type="match status" value="1"/>
</dbReference>
<evidence type="ECO:0000256" key="4">
    <source>
        <dbReference type="SAM" id="SignalP"/>
    </source>
</evidence>
<proteinExistence type="predicted"/>
<evidence type="ECO:0000256" key="1">
    <source>
        <dbReference type="ARBA" id="ARBA00022737"/>
    </source>
</evidence>
<name>A0A1F6GZ57_9PROT</name>
<dbReference type="SMART" id="SM00028">
    <property type="entry name" value="TPR"/>
    <property type="match status" value="7"/>
</dbReference>
<dbReference type="EMBL" id="MFNF01000016">
    <property type="protein sequence ID" value="OGH03456.1"/>
    <property type="molecule type" value="Genomic_DNA"/>
</dbReference>
<gene>
    <name evidence="5" type="ORF">A2557_01740</name>
</gene>
<evidence type="ECO:0000313" key="6">
    <source>
        <dbReference type="Proteomes" id="UP000177583"/>
    </source>
</evidence>
<feature type="repeat" description="TPR" evidence="3">
    <location>
        <begin position="295"/>
        <end position="328"/>
    </location>
</feature>
<feature type="repeat" description="TPR" evidence="3">
    <location>
        <begin position="329"/>
        <end position="362"/>
    </location>
</feature>
<keyword evidence="2 3" id="KW-0802">TPR repeat</keyword>
<evidence type="ECO:0000256" key="2">
    <source>
        <dbReference type="ARBA" id="ARBA00022803"/>
    </source>
</evidence>
<dbReference type="PANTHER" id="PTHR44858">
    <property type="entry name" value="TETRATRICOPEPTIDE REPEAT PROTEIN 6"/>
    <property type="match status" value="1"/>
</dbReference>
<reference evidence="5 6" key="1">
    <citation type="journal article" date="2016" name="Nat. Commun.">
        <title>Thousands of microbial genomes shed light on interconnected biogeochemical processes in an aquifer system.</title>
        <authorList>
            <person name="Anantharaman K."/>
            <person name="Brown C.T."/>
            <person name="Hug L.A."/>
            <person name="Sharon I."/>
            <person name="Castelle C.J."/>
            <person name="Probst A.J."/>
            <person name="Thomas B.C."/>
            <person name="Singh A."/>
            <person name="Wilkins M.J."/>
            <person name="Karaoz U."/>
            <person name="Brodie E.L."/>
            <person name="Williams K.H."/>
            <person name="Hubbard S.S."/>
            <person name="Banfield J.F."/>
        </authorList>
    </citation>
    <scope>NUCLEOTIDE SEQUENCE [LARGE SCALE GENOMIC DNA]</scope>
</reference>
<sequence length="594" mass="66980">MGFRFVVVLSLLLALSLSGCSWMEPDPAQELARIKGGAPAYVEALQKQLGEENQDAFLYYQLAWAYHFQGQNQEALTAVKTALNLKPLSPKYRLLAGQIEQDLGDHFAAVSLFSSALKLDNRLLEGYLGLAKSLEATGKPQDALVQLELALAIEPLYFEAHLAWVRVSLLDKEHPKDLSLLVERMEEALKIKPNSQEGTLLLAQLYQSSGAGFRSRLLLEDWLARFGEDERMLGELARDYAQSGEEEEALLILARQKNPDPGSMDLKLRLRQGKVSPEQLLTELQEELKKNPGSISLMLFEAEMLYNLGQYDQAERSLQKVLRFEPKNAKAYLGLAKVYVGQSDYRGEEQALDRALALAPGSLEVRLSYLESLVRRGLFAEASAQVNQLKLEGENRRLLLLKGYLAQQRGDYAEAEEWIKKAQKQGTDLASQLALAKLEIARGQEETGIARAKEAFKLQPEDMETRLVLAQGYLAAGQDEALEELLKPLVSSHRGEGRAHLILARSRLNRGQLASAAGFLEDGLKTWPRQPDMVQLYTAVLGFLGRYKEAIPVLEEMQRFNHRYSELFGYRLWEFYQKAGMTRQFNQYRLPSDR</sequence>